<name>A0A1T4KFF7_9FUSO</name>
<dbReference type="PANTHER" id="PTHR33279">
    <property type="entry name" value="SULFUR CARRIER PROTEIN YEDF-RELATED"/>
    <property type="match status" value="1"/>
</dbReference>
<reference evidence="3 4" key="1">
    <citation type="submission" date="2017-02" db="EMBL/GenBank/DDBJ databases">
        <authorList>
            <person name="Peterson S.W."/>
        </authorList>
    </citation>
    <scope>NUCLEOTIDE SEQUENCE [LARGE SCALE GENOMIC DNA]</scope>
    <source>
        <strain evidence="3 4">ATCC 700028</strain>
    </source>
</reference>
<dbReference type="InterPro" id="IPR003787">
    <property type="entry name" value="Sulphur_relay_DsrE/F-like"/>
</dbReference>
<gene>
    <name evidence="3" type="ORF">SAMN02745174_00406</name>
</gene>
<dbReference type="OrthoDB" id="9801500at2"/>
<dbReference type="InterPro" id="IPR036868">
    <property type="entry name" value="TusA-like_sf"/>
</dbReference>
<dbReference type="Pfam" id="PF01206">
    <property type="entry name" value="TusA"/>
    <property type="match status" value="1"/>
</dbReference>
<accession>A0A1T4KFF7</accession>
<sequence length="192" mass="21579">MIKVDALGQTCPMPLIMTKKALREITEGIVEVSVDNFIAKENVEKLAKEMGFHHESIQEGDIYKITIHKVIKEIVKKENKEDNTVVVIASDLMGEGDKDLGSTLMKGFIYTLSEMEDLPKTIIFYNKGVTFVSENETTIKDLKNLEARGVNIISCGACLNFYHLQDKIQVGKISNMLTIIETQMKATKIIRP</sequence>
<dbReference type="Gene3D" id="3.30.110.40">
    <property type="entry name" value="TusA-like domain"/>
    <property type="match status" value="1"/>
</dbReference>
<dbReference type="STRING" id="180163.SAMN02745174_00406"/>
<dbReference type="Proteomes" id="UP000191153">
    <property type="component" value="Unassembled WGS sequence"/>
</dbReference>
<dbReference type="PROSITE" id="PS01148">
    <property type="entry name" value="UPF0033"/>
    <property type="match status" value="1"/>
</dbReference>
<keyword evidence="4" id="KW-1185">Reference proteome</keyword>
<dbReference type="SUPFAM" id="SSF75169">
    <property type="entry name" value="DsrEFH-like"/>
    <property type="match status" value="1"/>
</dbReference>
<evidence type="ECO:0000256" key="1">
    <source>
        <dbReference type="ARBA" id="ARBA00008984"/>
    </source>
</evidence>
<dbReference type="Pfam" id="PF02635">
    <property type="entry name" value="DsrE"/>
    <property type="match status" value="1"/>
</dbReference>
<dbReference type="RefSeq" id="WP_078692953.1">
    <property type="nucleotide sequence ID" value="NZ_FUWX01000005.1"/>
</dbReference>
<feature type="domain" description="UPF0033" evidence="2">
    <location>
        <begin position="4"/>
        <end position="28"/>
    </location>
</feature>
<evidence type="ECO:0000313" key="3">
    <source>
        <dbReference type="EMBL" id="SJZ41154.1"/>
    </source>
</evidence>
<comment type="similarity">
    <text evidence="1">Belongs to the sulfur carrier protein TusA family.</text>
</comment>
<dbReference type="NCBIfam" id="TIGR03527">
    <property type="entry name" value="selenium_YedF"/>
    <property type="match status" value="1"/>
</dbReference>
<dbReference type="SUPFAM" id="SSF64307">
    <property type="entry name" value="SirA-like"/>
    <property type="match status" value="1"/>
</dbReference>
<dbReference type="PANTHER" id="PTHR33279:SF6">
    <property type="entry name" value="SULFUR CARRIER PROTEIN YEDF-RELATED"/>
    <property type="match status" value="1"/>
</dbReference>
<dbReference type="InterPro" id="IPR019870">
    <property type="entry name" value="Se_metab_YedF"/>
</dbReference>
<proteinExistence type="inferred from homology"/>
<protein>
    <submittedName>
        <fullName evidence="3">Selenium metabolism protein YedF</fullName>
    </submittedName>
</protein>
<evidence type="ECO:0000259" key="2">
    <source>
        <dbReference type="PROSITE" id="PS01148"/>
    </source>
</evidence>
<evidence type="ECO:0000313" key="4">
    <source>
        <dbReference type="Proteomes" id="UP000191153"/>
    </source>
</evidence>
<dbReference type="InterPro" id="IPR001455">
    <property type="entry name" value="TusA-like"/>
</dbReference>
<organism evidence="3 4">
    <name type="scientific">Cetobacterium ceti</name>
    <dbReference type="NCBI Taxonomy" id="180163"/>
    <lineage>
        <taxon>Bacteria</taxon>
        <taxon>Fusobacteriati</taxon>
        <taxon>Fusobacteriota</taxon>
        <taxon>Fusobacteriia</taxon>
        <taxon>Fusobacteriales</taxon>
        <taxon>Fusobacteriaceae</taxon>
        <taxon>Cetobacterium</taxon>
    </lineage>
</organism>
<dbReference type="AlphaFoldDB" id="A0A1T4KFF7"/>
<dbReference type="EMBL" id="FUWX01000005">
    <property type="protein sequence ID" value="SJZ41154.1"/>
    <property type="molecule type" value="Genomic_DNA"/>
</dbReference>
<dbReference type="InterPro" id="IPR027396">
    <property type="entry name" value="DsrEFH-like"/>
</dbReference>